<feature type="transmembrane region" description="Helical" evidence="12">
    <location>
        <begin position="73"/>
        <end position="96"/>
    </location>
</feature>
<dbReference type="PRINTS" id="PR00123">
    <property type="entry name" value="ATPASEA"/>
</dbReference>
<dbReference type="GO" id="GO:0015078">
    <property type="term" value="F:proton transmembrane transporter activity"/>
    <property type="evidence" value="ECO:0007669"/>
    <property type="project" value="InterPro"/>
</dbReference>
<keyword evidence="7 12" id="KW-1133">Transmembrane helix</keyword>
<feature type="transmembrane region" description="Helical" evidence="12">
    <location>
        <begin position="102"/>
        <end position="124"/>
    </location>
</feature>
<feature type="transmembrane region" description="Helical" evidence="12">
    <location>
        <begin position="190"/>
        <end position="222"/>
    </location>
</feature>
<keyword evidence="9 12" id="KW-0472">Membrane</keyword>
<feature type="transmembrane region" description="Helical" evidence="12">
    <location>
        <begin position="160"/>
        <end position="178"/>
    </location>
</feature>
<dbReference type="GO" id="GO:0015986">
    <property type="term" value="P:proton motive force-driven ATP synthesis"/>
    <property type="evidence" value="ECO:0007669"/>
    <property type="project" value="InterPro"/>
</dbReference>
<dbReference type="Gene3D" id="1.20.120.220">
    <property type="entry name" value="ATP synthase, F0 complex, subunit A"/>
    <property type="match status" value="1"/>
</dbReference>
<dbReference type="InterPro" id="IPR035908">
    <property type="entry name" value="F0_ATP_A_sf"/>
</dbReference>
<dbReference type="AlphaFoldDB" id="C4NTM7"/>
<dbReference type="SUPFAM" id="SSF81336">
    <property type="entry name" value="F1F0 ATP synthase subunit A"/>
    <property type="match status" value="1"/>
</dbReference>
<keyword evidence="4" id="KW-0138">CF(0)</keyword>
<dbReference type="CDD" id="cd00310">
    <property type="entry name" value="ATP-synt_Fo_a_6"/>
    <property type="match status" value="1"/>
</dbReference>
<reference evidence="13" key="1">
    <citation type="journal article" date="2009" name="BMC Res. Notes">
        <title>Comparative mitogenomic analyses of three scallops (Bivalvia: Pectinidae) reveal high level variation of genomic organization and a diversity of transfer RNA gene sets.</title>
        <authorList>
            <person name="Wu X."/>
            <person name="Xu X."/>
            <person name="Yu Z."/>
            <person name="Kong X."/>
        </authorList>
    </citation>
    <scope>NUCLEOTIDE SEQUENCE</scope>
</reference>
<evidence type="ECO:0000256" key="6">
    <source>
        <dbReference type="ARBA" id="ARBA00022781"/>
    </source>
</evidence>
<proteinExistence type="inferred from homology"/>
<evidence type="ECO:0000256" key="7">
    <source>
        <dbReference type="ARBA" id="ARBA00022989"/>
    </source>
</evidence>
<evidence type="ECO:0000256" key="11">
    <source>
        <dbReference type="RuleBase" id="RU004450"/>
    </source>
</evidence>
<name>C4NTM7_MIMNO</name>
<feature type="transmembrane region" description="Helical" evidence="12">
    <location>
        <begin position="242"/>
        <end position="264"/>
    </location>
</feature>
<evidence type="ECO:0000256" key="12">
    <source>
        <dbReference type="SAM" id="Phobius"/>
    </source>
</evidence>
<evidence type="ECO:0000256" key="5">
    <source>
        <dbReference type="ARBA" id="ARBA00022692"/>
    </source>
</evidence>
<comment type="similarity">
    <text evidence="2">Belongs to the ATPase A chain family.</text>
</comment>
<geneLocation type="mitochondrion" evidence="13"/>
<organism evidence="13">
    <name type="scientific">Mimachlamys nobilis</name>
    <name type="common">Noble scallop</name>
    <name type="synonym">Chlamys nobilis</name>
    <dbReference type="NCBI Taxonomy" id="106276"/>
    <lineage>
        <taxon>Eukaryota</taxon>
        <taxon>Metazoa</taxon>
        <taxon>Spiralia</taxon>
        <taxon>Lophotrochozoa</taxon>
        <taxon>Mollusca</taxon>
        <taxon>Bivalvia</taxon>
        <taxon>Autobranchia</taxon>
        <taxon>Pteriomorphia</taxon>
        <taxon>Pectinida</taxon>
        <taxon>Pectinoidea</taxon>
        <taxon>Pectinidae</taxon>
        <taxon>Mimachlamys</taxon>
    </lineage>
</organism>
<evidence type="ECO:0000256" key="2">
    <source>
        <dbReference type="ARBA" id="ARBA00006810"/>
    </source>
</evidence>
<evidence type="ECO:0000313" key="13">
    <source>
        <dbReference type="EMBL" id="ACL36032.1"/>
    </source>
</evidence>
<dbReference type="EMBL" id="FJ595958">
    <property type="protein sequence ID" value="ACL36032.1"/>
    <property type="molecule type" value="Genomic_DNA"/>
</dbReference>
<accession>C4NTM7</accession>
<keyword evidence="3" id="KW-0813">Transport</keyword>
<evidence type="ECO:0000256" key="1">
    <source>
        <dbReference type="ARBA" id="ARBA00004141"/>
    </source>
</evidence>
<keyword evidence="5 12" id="KW-0812">Transmembrane</keyword>
<evidence type="ECO:0000256" key="4">
    <source>
        <dbReference type="ARBA" id="ARBA00022547"/>
    </source>
</evidence>
<sequence>MGSLSYFSYFNQFDWSFSLGSISALCLPFFLLFLVSNPIFMSAGLLESGFTWCVLSMAKFFTTSPFGKKAGGVHLMVCLVCVLVSVNLLGLIPFVIGVSTSASFVFFYALFFWGVGTLGSLMSADGFLKGMWVKGGSFGLNLVVVVSELLSWLIRPVVMGIRLLVNVMCGHVMLAILGEMASALVWEGQWVFAVLGIIMGCMIGFLEWLVMVVQAIVFVGLVGWSWSSDPKSPRSLSYVSHYMLIELNPIVIFVKIICVGVILWNTSFKSGGLDSSVHSRAVKTAQRILKF</sequence>
<dbReference type="GO" id="GO:0045259">
    <property type="term" value="C:proton-transporting ATP synthase complex"/>
    <property type="evidence" value="ECO:0007669"/>
    <property type="project" value="UniProtKB-KW"/>
</dbReference>
<keyword evidence="6" id="KW-0375">Hydrogen ion transport</keyword>
<feature type="transmembrane region" description="Helical" evidence="12">
    <location>
        <begin position="136"/>
        <end position="154"/>
    </location>
</feature>
<protein>
    <recommendedName>
        <fullName evidence="11">ATP synthase subunit a</fullName>
    </recommendedName>
</protein>
<keyword evidence="8" id="KW-0406">Ion transport</keyword>
<keyword evidence="13" id="KW-0496">Mitochondrion</keyword>
<gene>
    <name evidence="13" type="primary">atp6</name>
</gene>
<feature type="transmembrane region" description="Helical" evidence="12">
    <location>
        <begin position="39"/>
        <end position="61"/>
    </location>
</feature>
<keyword evidence="10" id="KW-0066">ATP synthesis</keyword>
<dbReference type="Pfam" id="PF00119">
    <property type="entry name" value="ATP-synt_A"/>
    <property type="match status" value="1"/>
</dbReference>
<evidence type="ECO:0000256" key="9">
    <source>
        <dbReference type="ARBA" id="ARBA00023136"/>
    </source>
</evidence>
<dbReference type="GO" id="GO:0005743">
    <property type="term" value="C:mitochondrial inner membrane"/>
    <property type="evidence" value="ECO:0007669"/>
    <property type="project" value="UniProtKB-SubCell"/>
</dbReference>
<dbReference type="InterPro" id="IPR000568">
    <property type="entry name" value="ATP_synth_F0_asu"/>
</dbReference>
<evidence type="ECO:0000256" key="10">
    <source>
        <dbReference type="ARBA" id="ARBA00023310"/>
    </source>
</evidence>
<evidence type="ECO:0000256" key="3">
    <source>
        <dbReference type="ARBA" id="ARBA00022448"/>
    </source>
</evidence>
<evidence type="ECO:0000256" key="8">
    <source>
        <dbReference type="ARBA" id="ARBA00023065"/>
    </source>
</evidence>
<feature type="transmembrane region" description="Helical" evidence="12">
    <location>
        <begin position="12"/>
        <end position="33"/>
    </location>
</feature>
<comment type="subcellular location">
    <subcellularLocation>
        <location evidence="1">Membrane</location>
        <topology evidence="1">Multi-pass membrane protein</topology>
    </subcellularLocation>
    <subcellularLocation>
        <location evidence="11">Mitochondrion inner membrane</location>
        <topology evidence="11">Multi-pass membrane protein</topology>
    </subcellularLocation>
</comment>